<dbReference type="PANTHER" id="PTHR34269:SF11">
    <property type="entry name" value="B3 DOMAIN PROTEIN"/>
    <property type="match status" value="1"/>
</dbReference>
<proteinExistence type="predicted"/>
<evidence type="ECO:0000313" key="7">
    <source>
        <dbReference type="Proteomes" id="UP000257109"/>
    </source>
</evidence>
<dbReference type="CDD" id="cd10017">
    <property type="entry name" value="B3_DNA"/>
    <property type="match status" value="1"/>
</dbReference>
<comment type="caution">
    <text evidence="6">The sequence shown here is derived from an EMBL/GenBank/DDBJ whole genome shotgun (WGS) entry which is preliminary data.</text>
</comment>
<reference evidence="6" key="1">
    <citation type="submission" date="2018-05" db="EMBL/GenBank/DDBJ databases">
        <title>Draft genome of Mucuna pruriens seed.</title>
        <authorList>
            <person name="Nnadi N.E."/>
            <person name="Vos R."/>
            <person name="Hasami M.H."/>
            <person name="Devisetty U.K."/>
            <person name="Aguiy J.C."/>
        </authorList>
    </citation>
    <scope>NUCLEOTIDE SEQUENCE [LARGE SCALE GENOMIC DNA]</scope>
    <source>
        <strain evidence="6">JCA_2017</strain>
    </source>
</reference>
<name>A0A371F9J6_MUCPR</name>
<organism evidence="6 7">
    <name type="scientific">Mucuna pruriens</name>
    <name type="common">Velvet bean</name>
    <name type="synonym">Dolichos pruriens</name>
    <dbReference type="NCBI Taxonomy" id="157652"/>
    <lineage>
        <taxon>Eukaryota</taxon>
        <taxon>Viridiplantae</taxon>
        <taxon>Streptophyta</taxon>
        <taxon>Embryophyta</taxon>
        <taxon>Tracheophyta</taxon>
        <taxon>Spermatophyta</taxon>
        <taxon>Magnoliopsida</taxon>
        <taxon>eudicotyledons</taxon>
        <taxon>Gunneridae</taxon>
        <taxon>Pentapetalae</taxon>
        <taxon>rosids</taxon>
        <taxon>fabids</taxon>
        <taxon>Fabales</taxon>
        <taxon>Fabaceae</taxon>
        <taxon>Papilionoideae</taxon>
        <taxon>50 kb inversion clade</taxon>
        <taxon>NPAAA clade</taxon>
        <taxon>indigoferoid/millettioid clade</taxon>
        <taxon>Phaseoleae</taxon>
        <taxon>Mucuna</taxon>
    </lineage>
</organism>
<dbReference type="PANTHER" id="PTHR34269">
    <property type="entry name" value="TRANSCRIPTION FACTOR B3-DOMAIN FAMILY-RELATED"/>
    <property type="match status" value="1"/>
</dbReference>
<dbReference type="Gene3D" id="2.40.330.10">
    <property type="entry name" value="DNA-binding pseudobarrel domain"/>
    <property type="match status" value="1"/>
</dbReference>
<keyword evidence="2" id="KW-0805">Transcription regulation</keyword>
<dbReference type="GO" id="GO:0003677">
    <property type="term" value="F:DNA binding"/>
    <property type="evidence" value="ECO:0007669"/>
    <property type="project" value="UniProtKB-KW"/>
</dbReference>
<dbReference type="EMBL" id="QJKJ01009994">
    <property type="protein sequence ID" value="RDX74959.1"/>
    <property type="molecule type" value="Genomic_DNA"/>
</dbReference>
<dbReference type="SUPFAM" id="SSF101936">
    <property type="entry name" value="DNA-binding pseudobarrel domain"/>
    <property type="match status" value="1"/>
</dbReference>
<dbReference type="GO" id="GO:0005634">
    <property type="term" value="C:nucleus"/>
    <property type="evidence" value="ECO:0007669"/>
    <property type="project" value="UniProtKB-SubCell"/>
</dbReference>
<evidence type="ECO:0000256" key="4">
    <source>
        <dbReference type="ARBA" id="ARBA00023163"/>
    </source>
</evidence>
<sequence length="173" mass="19605">MANTDGNVCTHLTLGMCPCTPTKTDDFGSSPSSFATKKRKLRIKVRFAARKKSRNVDDLWKFKKVLKESDVGNMTRLMIGRDMAEDFVLPMLNADADEIDRGVDVKIFDVDTDSTHSLVFKKWVSSRSYVFIGNWGKDFVARRGLKKGDEIGFQWNPLNNGFDFSVLQNHTTT</sequence>
<evidence type="ECO:0000313" key="6">
    <source>
        <dbReference type="EMBL" id="RDX74959.1"/>
    </source>
</evidence>
<dbReference type="OrthoDB" id="1408268at2759"/>
<keyword evidence="3" id="KW-0238">DNA-binding</keyword>
<dbReference type="InterPro" id="IPR003340">
    <property type="entry name" value="B3_DNA-bd"/>
</dbReference>
<accession>A0A371F9J6</accession>
<evidence type="ECO:0000256" key="5">
    <source>
        <dbReference type="ARBA" id="ARBA00023242"/>
    </source>
</evidence>
<keyword evidence="7" id="KW-1185">Reference proteome</keyword>
<evidence type="ECO:0000256" key="2">
    <source>
        <dbReference type="ARBA" id="ARBA00023015"/>
    </source>
</evidence>
<gene>
    <name evidence="6" type="ORF">CR513_45215</name>
</gene>
<dbReference type="Proteomes" id="UP000257109">
    <property type="component" value="Unassembled WGS sequence"/>
</dbReference>
<feature type="non-terminal residue" evidence="6">
    <location>
        <position position="1"/>
    </location>
</feature>
<keyword evidence="4" id="KW-0804">Transcription</keyword>
<comment type="subcellular location">
    <subcellularLocation>
        <location evidence="1">Nucleus</location>
    </subcellularLocation>
</comment>
<keyword evidence="5" id="KW-0539">Nucleus</keyword>
<dbReference type="InterPro" id="IPR015300">
    <property type="entry name" value="DNA-bd_pseudobarrel_sf"/>
</dbReference>
<dbReference type="InterPro" id="IPR051442">
    <property type="entry name" value="B3_domain"/>
</dbReference>
<evidence type="ECO:0000256" key="3">
    <source>
        <dbReference type="ARBA" id="ARBA00023125"/>
    </source>
</evidence>
<protein>
    <submittedName>
        <fullName evidence="6">B3 domain-containing protein</fullName>
    </submittedName>
</protein>
<dbReference type="AlphaFoldDB" id="A0A371F9J6"/>
<evidence type="ECO:0000256" key="1">
    <source>
        <dbReference type="ARBA" id="ARBA00004123"/>
    </source>
</evidence>